<dbReference type="EMBL" id="JABZGW010000200">
    <property type="protein sequence ID" value="MBF4808022.1"/>
    <property type="molecule type" value="Genomic_DNA"/>
</dbReference>
<accession>A0A930W3Z8</accession>
<organism evidence="1 2">
    <name type="scientific">Lancefieldella rimae</name>
    <dbReference type="NCBI Taxonomy" id="1383"/>
    <lineage>
        <taxon>Bacteria</taxon>
        <taxon>Bacillati</taxon>
        <taxon>Actinomycetota</taxon>
        <taxon>Coriobacteriia</taxon>
        <taxon>Coriobacteriales</taxon>
        <taxon>Atopobiaceae</taxon>
        <taxon>Lancefieldella</taxon>
    </lineage>
</organism>
<proteinExistence type="predicted"/>
<evidence type="ECO:0000313" key="2">
    <source>
        <dbReference type="Proteomes" id="UP000698335"/>
    </source>
</evidence>
<sequence>MAQIANFFDVMNLNALLTRQGIAAEVHLRDACGRQTLWFELQDDATDTLAKAQNTATTYFASKGKVIEFDIAKGLNFWIK</sequence>
<comment type="caution">
    <text evidence="1">The sequence shown here is derived from an EMBL/GenBank/DDBJ whole genome shotgun (WGS) entry which is preliminary data.</text>
</comment>
<name>A0A930W3Z8_9ACTN</name>
<gene>
    <name evidence="1" type="ORF">HXK26_04945</name>
</gene>
<dbReference type="Proteomes" id="UP000698335">
    <property type="component" value="Unassembled WGS sequence"/>
</dbReference>
<dbReference type="AlphaFoldDB" id="A0A930W3Z8"/>
<evidence type="ECO:0000313" key="1">
    <source>
        <dbReference type="EMBL" id="MBF4808022.1"/>
    </source>
</evidence>
<reference evidence="1" key="1">
    <citation type="submission" date="2020-04" db="EMBL/GenBank/DDBJ databases">
        <title>Deep metagenomics examines the oral microbiome during advanced dental caries in children, revealing novel taxa and co-occurrences with host molecules.</title>
        <authorList>
            <person name="Baker J.L."/>
            <person name="Morton J.T."/>
            <person name="Dinis M."/>
            <person name="Alvarez R."/>
            <person name="Tran N.C."/>
            <person name="Knight R."/>
            <person name="Edlund A."/>
        </authorList>
    </citation>
    <scope>NUCLEOTIDE SEQUENCE</scope>
    <source>
        <strain evidence="1">JCVI_38_bin.5</strain>
    </source>
</reference>
<protein>
    <submittedName>
        <fullName evidence="1">Uncharacterized protein</fullName>
    </submittedName>
</protein>